<dbReference type="AlphaFoldDB" id="A0A5B2V9Y1"/>
<reference evidence="1 2" key="2">
    <citation type="submission" date="2019-09" db="EMBL/GenBank/DDBJ databases">
        <authorList>
            <person name="Jin C."/>
        </authorList>
    </citation>
    <scope>NUCLEOTIDE SEQUENCE [LARGE SCALE GENOMIC DNA]</scope>
    <source>
        <strain evidence="1 2">BN140002</strain>
    </source>
</reference>
<proteinExistence type="predicted"/>
<sequence>MPWFAAPDYADTRAAMADRDKLPADHGTWLASAGQVEGELTRVGFEVVRVVIERETFLAWCREAGTVPDGRARSQFANAAAGIEGR</sequence>
<accession>A0A5B2V9Y1</accession>
<organism evidence="1 2">
    <name type="scientific">Salinarimonas soli</name>
    <dbReference type="NCBI Taxonomy" id="1638099"/>
    <lineage>
        <taxon>Bacteria</taxon>
        <taxon>Pseudomonadati</taxon>
        <taxon>Pseudomonadota</taxon>
        <taxon>Alphaproteobacteria</taxon>
        <taxon>Hyphomicrobiales</taxon>
        <taxon>Salinarimonadaceae</taxon>
        <taxon>Salinarimonas</taxon>
    </lineage>
</organism>
<comment type="caution">
    <text evidence="1">The sequence shown here is derived from an EMBL/GenBank/DDBJ whole genome shotgun (WGS) entry which is preliminary data.</text>
</comment>
<name>A0A5B2V9Y1_9HYPH</name>
<evidence type="ECO:0000313" key="2">
    <source>
        <dbReference type="Proteomes" id="UP000323142"/>
    </source>
</evidence>
<protein>
    <submittedName>
        <fullName evidence="1">Uncharacterized protein</fullName>
    </submittedName>
</protein>
<keyword evidence="2" id="KW-1185">Reference proteome</keyword>
<dbReference type="EMBL" id="VUOA01000033">
    <property type="protein sequence ID" value="KAA2235821.1"/>
    <property type="molecule type" value="Genomic_DNA"/>
</dbReference>
<dbReference type="Proteomes" id="UP000323142">
    <property type="component" value="Unassembled WGS sequence"/>
</dbReference>
<reference evidence="1 2" key="1">
    <citation type="submission" date="2019-09" db="EMBL/GenBank/DDBJ databases">
        <title>Salinarimonas rosea gen. nov., sp. nov., a new member of the a-2 subgroup of the Proteobacteria.</title>
        <authorList>
            <person name="Liu J."/>
        </authorList>
    </citation>
    <scope>NUCLEOTIDE SEQUENCE [LARGE SCALE GENOMIC DNA]</scope>
    <source>
        <strain evidence="1 2">BN140002</strain>
    </source>
</reference>
<evidence type="ECO:0000313" key="1">
    <source>
        <dbReference type="EMBL" id="KAA2235821.1"/>
    </source>
</evidence>
<dbReference type="OrthoDB" id="7269818at2"/>
<gene>
    <name evidence="1" type="ORF">F0L46_18460</name>
</gene>